<dbReference type="RefSeq" id="WP_185126638.1">
    <property type="nucleotide sequence ID" value="NZ_CAJEWD010000009.1"/>
</dbReference>
<keyword evidence="1 4" id="KW-0378">Hydrolase</keyword>
<feature type="active site" description="Proton acceptor" evidence="4">
    <location>
        <position position="161"/>
    </location>
</feature>
<feature type="active site" description="Nucleophile" evidence="4">
    <location>
        <position position="39"/>
    </location>
</feature>
<gene>
    <name evidence="6" type="primary">rssA</name>
    <name evidence="6" type="ORF">JEODO184_02143</name>
</gene>
<protein>
    <submittedName>
        <fullName evidence="6">NTE family protein RssA</fullName>
    </submittedName>
</protein>
<dbReference type="InterPro" id="IPR050301">
    <property type="entry name" value="NTE"/>
</dbReference>
<dbReference type="InterPro" id="IPR002641">
    <property type="entry name" value="PNPLA_dom"/>
</dbReference>
<organism evidence="6 7">
    <name type="scientific">Jeotgalicoccus meleagridis</name>
    <dbReference type="NCBI Taxonomy" id="2759181"/>
    <lineage>
        <taxon>Bacteria</taxon>
        <taxon>Bacillati</taxon>
        <taxon>Bacillota</taxon>
        <taxon>Bacilli</taxon>
        <taxon>Bacillales</taxon>
        <taxon>Staphylococcaceae</taxon>
        <taxon>Jeotgalicoccus</taxon>
    </lineage>
</organism>
<dbReference type="PANTHER" id="PTHR14226">
    <property type="entry name" value="NEUROPATHY TARGET ESTERASE/SWISS CHEESE D.MELANOGASTER"/>
    <property type="match status" value="1"/>
</dbReference>
<evidence type="ECO:0000256" key="4">
    <source>
        <dbReference type="PROSITE-ProRule" id="PRU01161"/>
    </source>
</evidence>
<dbReference type="GO" id="GO:0016042">
    <property type="term" value="P:lipid catabolic process"/>
    <property type="evidence" value="ECO:0007669"/>
    <property type="project" value="UniProtKB-UniRule"/>
</dbReference>
<feature type="short sequence motif" description="GXGXXG" evidence="4">
    <location>
        <begin position="10"/>
        <end position="15"/>
    </location>
</feature>
<evidence type="ECO:0000313" key="6">
    <source>
        <dbReference type="EMBL" id="CAD2081393.1"/>
    </source>
</evidence>
<dbReference type="InterPro" id="IPR037483">
    <property type="entry name" value="YjjU-like"/>
</dbReference>
<accession>A0A6V7RRA9</accession>
<dbReference type="GO" id="GO:0016787">
    <property type="term" value="F:hydrolase activity"/>
    <property type="evidence" value="ECO:0007669"/>
    <property type="project" value="UniProtKB-UniRule"/>
</dbReference>
<evidence type="ECO:0000256" key="2">
    <source>
        <dbReference type="ARBA" id="ARBA00022963"/>
    </source>
</evidence>
<evidence type="ECO:0000256" key="1">
    <source>
        <dbReference type="ARBA" id="ARBA00022801"/>
    </source>
</evidence>
<evidence type="ECO:0000256" key="3">
    <source>
        <dbReference type="ARBA" id="ARBA00023098"/>
    </source>
</evidence>
<dbReference type="Pfam" id="PF19890">
    <property type="entry name" value="DUF6363"/>
    <property type="match status" value="1"/>
</dbReference>
<dbReference type="InterPro" id="IPR016035">
    <property type="entry name" value="Acyl_Trfase/lysoPLipase"/>
</dbReference>
<evidence type="ECO:0000259" key="5">
    <source>
        <dbReference type="PROSITE" id="PS51635"/>
    </source>
</evidence>
<proteinExistence type="predicted"/>
<dbReference type="Proteomes" id="UP000589351">
    <property type="component" value="Unassembled WGS sequence"/>
</dbReference>
<dbReference type="AlphaFoldDB" id="A0A6V7RRA9"/>
<dbReference type="EMBL" id="CAJEWD010000009">
    <property type="protein sequence ID" value="CAD2081393.1"/>
    <property type="molecule type" value="Genomic_DNA"/>
</dbReference>
<feature type="short sequence motif" description="DGA/G" evidence="4">
    <location>
        <begin position="161"/>
        <end position="163"/>
    </location>
</feature>
<dbReference type="CDD" id="cd07208">
    <property type="entry name" value="Pat_hypo_Ecoli_yjju_like"/>
    <property type="match status" value="1"/>
</dbReference>
<dbReference type="InterPro" id="IPR045943">
    <property type="entry name" value="DUF6363"/>
</dbReference>
<keyword evidence="7" id="KW-1185">Reference proteome</keyword>
<dbReference type="SUPFAM" id="SSF52151">
    <property type="entry name" value="FabD/lysophospholipase-like"/>
    <property type="match status" value="1"/>
</dbReference>
<dbReference type="PANTHER" id="PTHR14226:SF25">
    <property type="entry name" value="PHOSPHOESTERASE"/>
    <property type="match status" value="1"/>
</dbReference>
<name>A0A6V7RRA9_9STAP</name>
<comment type="caution">
    <text evidence="6">The sequence shown here is derived from an EMBL/GenBank/DDBJ whole genome shotgun (WGS) entry which is preliminary data.</text>
</comment>
<sequence>MINAGLVLEGGGLRGIYTAGVLEYFQEHDISFPYVIGVSAGACMASSFLSEQSGRNKRVNIDFIKDKRYISYKNLLLKGELFGMDFIFDEIPNHIIPLDIDRILKNPAEFVIVTTDCISGQPTYFYKEDYNKDTLAAILRASSSIPFFADPVNVNGRNMLDGGITDSIPLVKAQEDGNSKNIVVLTRPRGYYKKPSRTSKVVKYRDYPLVDEQIQVRYKHYNERLDYVFEEEKKGNVLVIAPSEDTGVGRTTRNRKKLERLYNLGYEDAKDKFDSIVNFT</sequence>
<evidence type="ECO:0000313" key="7">
    <source>
        <dbReference type="Proteomes" id="UP000589351"/>
    </source>
</evidence>
<dbReference type="PROSITE" id="PS51635">
    <property type="entry name" value="PNPLA"/>
    <property type="match status" value="1"/>
</dbReference>
<keyword evidence="3 4" id="KW-0443">Lipid metabolism</keyword>
<feature type="short sequence motif" description="GXSXG" evidence="4">
    <location>
        <begin position="37"/>
        <end position="41"/>
    </location>
</feature>
<dbReference type="Gene3D" id="3.40.1090.10">
    <property type="entry name" value="Cytosolic phospholipase A2 catalytic domain"/>
    <property type="match status" value="2"/>
</dbReference>
<keyword evidence="2 4" id="KW-0442">Lipid degradation</keyword>
<reference evidence="6 7" key="1">
    <citation type="submission" date="2020-07" db="EMBL/GenBank/DDBJ databases">
        <authorList>
            <person name="Criscuolo A."/>
        </authorList>
    </citation>
    <scope>NUCLEOTIDE SEQUENCE [LARGE SCALE GENOMIC DNA]</scope>
    <source>
        <strain evidence="6">CIP111649</strain>
    </source>
</reference>
<feature type="domain" description="PNPLA" evidence="5">
    <location>
        <begin position="6"/>
        <end position="174"/>
    </location>
</feature>
<dbReference type="Pfam" id="PF01734">
    <property type="entry name" value="Patatin"/>
    <property type="match status" value="1"/>
</dbReference>